<dbReference type="Gene3D" id="1.20.1250.20">
    <property type="entry name" value="MFS general substrate transporter like domains"/>
    <property type="match status" value="1"/>
</dbReference>
<comment type="subcellular location">
    <subcellularLocation>
        <location evidence="1">Cell membrane</location>
        <topology evidence="1">Multi-pass membrane protein</topology>
    </subcellularLocation>
</comment>
<dbReference type="InterPro" id="IPR020846">
    <property type="entry name" value="MFS_dom"/>
</dbReference>
<evidence type="ECO:0000256" key="7">
    <source>
        <dbReference type="SAM" id="MobiDB-lite"/>
    </source>
</evidence>
<dbReference type="GO" id="GO:0022857">
    <property type="term" value="F:transmembrane transporter activity"/>
    <property type="evidence" value="ECO:0007669"/>
    <property type="project" value="InterPro"/>
</dbReference>
<dbReference type="InterPro" id="IPR036259">
    <property type="entry name" value="MFS_trans_sf"/>
</dbReference>
<name>A0A7Y9KFU6_9ACTN</name>
<feature type="region of interest" description="Disordered" evidence="7">
    <location>
        <begin position="1"/>
        <end position="23"/>
    </location>
</feature>
<comment type="caution">
    <text evidence="10">The sequence shown here is derived from an EMBL/GenBank/DDBJ whole genome shotgun (WGS) entry which is preliminary data.</text>
</comment>
<dbReference type="Pfam" id="PF07690">
    <property type="entry name" value="MFS_1"/>
    <property type="match status" value="1"/>
</dbReference>
<evidence type="ECO:0000313" key="10">
    <source>
        <dbReference type="EMBL" id="NYE15970.1"/>
    </source>
</evidence>
<dbReference type="Proteomes" id="UP000591272">
    <property type="component" value="Unassembled WGS sequence"/>
</dbReference>
<evidence type="ECO:0000256" key="1">
    <source>
        <dbReference type="ARBA" id="ARBA00004651"/>
    </source>
</evidence>
<feature type="transmembrane region" description="Helical" evidence="8">
    <location>
        <begin position="376"/>
        <end position="399"/>
    </location>
</feature>
<feature type="transmembrane region" description="Helical" evidence="8">
    <location>
        <begin position="95"/>
        <end position="121"/>
    </location>
</feature>
<dbReference type="Gene3D" id="1.20.1720.10">
    <property type="entry name" value="Multidrug resistance protein D"/>
    <property type="match status" value="1"/>
</dbReference>
<keyword evidence="5 8" id="KW-1133">Transmembrane helix</keyword>
<feature type="transmembrane region" description="Helical" evidence="8">
    <location>
        <begin position="347"/>
        <end position="364"/>
    </location>
</feature>
<feature type="transmembrane region" description="Helical" evidence="8">
    <location>
        <begin position="452"/>
        <end position="471"/>
    </location>
</feature>
<organism evidence="10 11">
    <name type="scientific">Actinomadura citrea</name>
    <dbReference type="NCBI Taxonomy" id="46158"/>
    <lineage>
        <taxon>Bacteria</taxon>
        <taxon>Bacillati</taxon>
        <taxon>Actinomycetota</taxon>
        <taxon>Actinomycetes</taxon>
        <taxon>Streptosporangiales</taxon>
        <taxon>Thermomonosporaceae</taxon>
        <taxon>Actinomadura</taxon>
    </lineage>
</organism>
<reference evidence="10 11" key="1">
    <citation type="submission" date="2020-07" db="EMBL/GenBank/DDBJ databases">
        <title>Sequencing the genomes of 1000 actinobacteria strains.</title>
        <authorList>
            <person name="Klenk H.-P."/>
        </authorList>
    </citation>
    <scope>NUCLEOTIDE SEQUENCE [LARGE SCALE GENOMIC DNA]</scope>
    <source>
        <strain evidence="10 11">DSM 43461</strain>
    </source>
</reference>
<feature type="transmembrane region" description="Helical" evidence="8">
    <location>
        <begin position="246"/>
        <end position="265"/>
    </location>
</feature>
<feature type="domain" description="Major facilitator superfamily (MFS) profile" evidence="9">
    <location>
        <begin position="29"/>
        <end position="478"/>
    </location>
</feature>
<keyword evidence="11" id="KW-1185">Reference proteome</keyword>
<dbReference type="SUPFAM" id="SSF103473">
    <property type="entry name" value="MFS general substrate transporter"/>
    <property type="match status" value="1"/>
</dbReference>
<dbReference type="RefSeq" id="WP_179836583.1">
    <property type="nucleotide sequence ID" value="NZ_BMRD01000004.1"/>
</dbReference>
<dbReference type="EMBL" id="JACCBT010000001">
    <property type="protein sequence ID" value="NYE15970.1"/>
    <property type="molecule type" value="Genomic_DNA"/>
</dbReference>
<dbReference type="PANTHER" id="PTHR42718:SF46">
    <property type="entry name" value="BLR6921 PROTEIN"/>
    <property type="match status" value="1"/>
</dbReference>
<protein>
    <submittedName>
        <fullName evidence="10">EmrB/QacA subfamily drug resistance transporter</fullName>
    </submittedName>
</protein>
<feature type="transmembrane region" description="Helical" evidence="8">
    <location>
        <begin position="286"/>
        <end position="307"/>
    </location>
</feature>
<feature type="transmembrane region" description="Helical" evidence="8">
    <location>
        <begin position="157"/>
        <end position="176"/>
    </location>
</feature>
<evidence type="ECO:0000256" key="2">
    <source>
        <dbReference type="ARBA" id="ARBA00022448"/>
    </source>
</evidence>
<keyword evidence="6 8" id="KW-0472">Membrane</keyword>
<dbReference type="PROSITE" id="PS50850">
    <property type="entry name" value="MFS"/>
    <property type="match status" value="1"/>
</dbReference>
<dbReference type="AlphaFoldDB" id="A0A7Y9KFU6"/>
<gene>
    <name evidence="10" type="ORF">BJ999_006266</name>
</gene>
<evidence type="ECO:0000256" key="3">
    <source>
        <dbReference type="ARBA" id="ARBA00022475"/>
    </source>
</evidence>
<dbReference type="GO" id="GO:0005886">
    <property type="term" value="C:plasma membrane"/>
    <property type="evidence" value="ECO:0007669"/>
    <property type="project" value="UniProtKB-SubCell"/>
</dbReference>
<feature type="transmembrane region" description="Helical" evidence="8">
    <location>
        <begin position="182"/>
        <end position="204"/>
    </location>
</feature>
<evidence type="ECO:0000256" key="8">
    <source>
        <dbReference type="SAM" id="Phobius"/>
    </source>
</evidence>
<sequence>MTEEILPTPTTGATRVPDPPGSQRRPGLVLAIVLTCQTMFILDTSVVNIALPHIQRDMAFSPADLSWVLNAYMLAFGGLLLLGGRIGDIFGQRRALIGGVAVFTVASLAGGLSTSAGMLLVARAGQGIGAAVAAPTVLALITLGFPDPAARGRALGAYAAVSGSGAALGLIAGGMLTDWISWRWVLFINVPVGAVLLISAPLFIAETDRRPGRFDLAGSLTSTLGMTALVFGFIRAAEQDFGDPVALGALGAAVIQLALFVAIEAHVRQPITPLRLFADRNRATGYLGLLFVMAAGNGMFFFLTQFLQQIRGYDPLKAGLAFVPLTVLILISSNASARLLPRLGAKTLTASGAAAITVGLLWLARLTPSADYAGSLLGPTLIAGLGMGTLLVGVTTVLTSGVRAEDAGAASGLLNVMQQIGGALGLAILVTAFGAATRTAHGTGHHVFTKGATTAFTVGAAFTACTILLALTMRTRQDPAPEPLRGEEPHPMTDA</sequence>
<proteinExistence type="predicted"/>
<feature type="transmembrane region" description="Helical" evidence="8">
    <location>
        <begin position="420"/>
        <end position="440"/>
    </location>
</feature>
<keyword evidence="4 8" id="KW-0812">Transmembrane</keyword>
<evidence type="ECO:0000256" key="5">
    <source>
        <dbReference type="ARBA" id="ARBA00022989"/>
    </source>
</evidence>
<feature type="transmembrane region" description="Helical" evidence="8">
    <location>
        <begin position="127"/>
        <end position="145"/>
    </location>
</feature>
<feature type="transmembrane region" description="Helical" evidence="8">
    <location>
        <begin position="216"/>
        <end position="234"/>
    </location>
</feature>
<feature type="transmembrane region" description="Helical" evidence="8">
    <location>
        <begin position="28"/>
        <end position="53"/>
    </location>
</feature>
<accession>A0A7Y9KFU6</accession>
<dbReference type="InterPro" id="IPR011701">
    <property type="entry name" value="MFS"/>
</dbReference>
<feature type="transmembrane region" description="Helical" evidence="8">
    <location>
        <begin position="65"/>
        <end position="83"/>
    </location>
</feature>
<keyword evidence="3" id="KW-1003">Cell membrane</keyword>
<feature type="transmembrane region" description="Helical" evidence="8">
    <location>
        <begin position="319"/>
        <end position="340"/>
    </location>
</feature>
<dbReference type="CDD" id="cd17321">
    <property type="entry name" value="MFS_MMR_MDR_like"/>
    <property type="match status" value="1"/>
</dbReference>
<evidence type="ECO:0000256" key="4">
    <source>
        <dbReference type="ARBA" id="ARBA00022692"/>
    </source>
</evidence>
<evidence type="ECO:0000259" key="9">
    <source>
        <dbReference type="PROSITE" id="PS50850"/>
    </source>
</evidence>
<evidence type="ECO:0000313" key="11">
    <source>
        <dbReference type="Proteomes" id="UP000591272"/>
    </source>
</evidence>
<evidence type="ECO:0000256" key="6">
    <source>
        <dbReference type="ARBA" id="ARBA00023136"/>
    </source>
</evidence>
<keyword evidence="2" id="KW-0813">Transport</keyword>
<dbReference type="PANTHER" id="PTHR42718">
    <property type="entry name" value="MAJOR FACILITATOR SUPERFAMILY MULTIDRUG TRANSPORTER MFSC"/>
    <property type="match status" value="1"/>
</dbReference>